<dbReference type="InterPro" id="IPR013149">
    <property type="entry name" value="ADH-like_C"/>
</dbReference>
<dbReference type="AlphaFoldDB" id="A0A9X2VJZ3"/>
<dbReference type="GO" id="GO:0008270">
    <property type="term" value="F:zinc ion binding"/>
    <property type="evidence" value="ECO:0007669"/>
    <property type="project" value="InterPro"/>
</dbReference>
<feature type="domain" description="Enoyl reductase (ER)" evidence="3">
    <location>
        <begin position="10"/>
        <end position="315"/>
    </location>
</feature>
<dbReference type="Proteomes" id="UP001141259">
    <property type="component" value="Unassembled WGS sequence"/>
</dbReference>
<dbReference type="InterPro" id="IPR047618">
    <property type="entry name" value="QOR-like"/>
</dbReference>
<protein>
    <submittedName>
        <fullName evidence="4">Quinone oxidoreductase</fullName>
    </submittedName>
</protein>
<evidence type="ECO:0000313" key="4">
    <source>
        <dbReference type="EMBL" id="MCS7477926.1"/>
    </source>
</evidence>
<keyword evidence="5" id="KW-1185">Reference proteome</keyword>
<dbReference type="Pfam" id="PF00107">
    <property type="entry name" value="ADH_zinc_N"/>
    <property type="match status" value="1"/>
</dbReference>
<keyword evidence="2" id="KW-0560">Oxidoreductase</keyword>
<accession>A0A9X2VJZ3</accession>
<dbReference type="GO" id="GO:0070402">
    <property type="term" value="F:NADPH binding"/>
    <property type="evidence" value="ECO:0007669"/>
    <property type="project" value="TreeGrafter"/>
</dbReference>
<keyword evidence="1" id="KW-0521">NADP</keyword>
<dbReference type="InterPro" id="IPR002364">
    <property type="entry name" value="Quin_OxRdtase/zeta-crystal_CS"/>
</dbReference>
<dbReference type="InterPro" id="IPR011032">
    <property type="entry name" value="GroES-like_sf"/>
</dbReference>
<dbReference type="InterPro" id="IPR013154">
    <property type="entry name" value="ADH-like_N"/>
</dbReference>
<dbReference type="InterPro" id="IPR020843">
    <property type="entry name" value="ER"/>
</dbReference>
<dbReference type="Gene3D" id="3.90.180.10">
    <property type="entry name" value="Medium-chain alcohol dehydrogenases, catalytic domain"/>
    <property type="match status" value="1"/>
</dbReference>
<dbReference type="InterPro" id="IPR036291">
    <property type="entry name" value="NAD(P)-bd_dom_sf"/>
</dbReference>
<dbReference type="PANTHER" id="PTHR48106">
    <property type="entry name" value="QUINONE OXIDOREDUCTASE PIG3-RELATED"/>
    <property type="match status" value="1"/>
</dbReference>
<dbReference type="PROSITE" id="PS01162">
    <property type="entry name" value="QOR_ZETA_CRYSTAL"/>
    <property type="match status" value="1"/>
</dbReference>
<sequence>MRAIVIDGAGGPDVLELRERPTPVAGPGEVLVDVRAAGVNFFDTAIRTSASAEVPGLEGAGVVAEVGDGVRGVTPGDRVAWMTMNHGSYAEQVVVPENWVVAVPDAVDDETAAALVVQGLSAHHFTTVSHQVRSGEVVLVHAAAGGVGLLITQLAKAQGATVIGLVSRPEKVGIAATAGADHVLVSTGGAFADPVLELTGGEGVHAVFDGAGATTFDASLQVLRTHGTLVFYGPLIGDVPTIRMNRLPRSVRVTYPTTEDHVRAPGDFAARTTELFALVEKGDLAVRIGARYPLAEAARAHTDIESRATTGKLLLIP</sequence>
<dbReference type="GO" id="GO:0005829">
    <property type="term" value="C:cytosol"/>
    <property type="evidence" value="ECO:0007669"/>
    <property type="project" value="TreeGrafter"/>
</dbReference>
<evidence type="ECO:0000259" key="3">
    <source>
        <dbReference type="SMART" id="SM00829"/>
    </source>
</evidence>
<reference evidence="4" key="1">
    <citation type="submission" date="2022-08" db="EMBL/GenBank/DDBJ databases">
        <authorList>
            <person name="Tistechok S."/>
            <person name="Samborskyy M."/>
            <person name="Roman I."/>
        </authorList>
    </citation>
    <scope>NUCLEOTIDE SEQUENCE</scope>
    <source>
        <strain evidence="4">DSM 103496</strain>
    </source>
</reference>
<dbReference type="SUPFAM" id="SSF50129">
    <property type="entry name" value="GroES-like"/>
    <property type="match status" value="1"/>
</dbReference>
<comment type="caution">
    <text evidence="4">The sequence shown here is derived from an EMBL/GenBank/DDBJ whole genome shotgun (WGS) entry which is preliminary data.</text>
</comment>
<dbReference type="RefSeq" id="WP_259623430.1">
    <property type="nucleotide sequence ID" value="NZ_JANYMP010000005.1"/>
</dbReference>
<dbReference type="PANTHER" id="PTHR48106:SF13">
    <property type="entry name" value="QUINONE OXIDOREDUCTASE-RELATED"/>
    <property type="match status" value="1"/>
</dbReference>
<dbReference type="SMART" id="SM00829">
    <property type="entry name" value="PKS_ER"/>
    <property type="match status" value="1"/>
</dbReference>
<dbReference type="GO" id="GO:0003960">
    <property type="term" value="F:quinone reductase (NADPH) activity"/>
    <property type="evidence" value="ECO:0007669"/>
    <property type="project" value="InterPro"/>
</dbReference>
<evidence type="ECO:0000256" key="2">
    <source>
        <dbReference type="ARBA" id="ARBA00023002"/>
    </source>
</evidence>
<name>A0A9X2VJZ3_9PSEU</name>
<evidence type="ECO:0000256" key="1">
    <source>
        <dbReference type="ARBA" id="ARBA00022857"/>
    </source>
</evidence>
<dbReference type="Pfam" id="PF08240">
    <property type="entry name" value="ADH_N"/>
    <property type="match status" value="1"/>
</dbReference>
<gene>
    <name evidence="4" type="ORF">NZH93_13765</name>
</gene>
<evidence type="ECO:0000313" key="5">
    <source>
        <dbReference type="Proteomes" id="UP001141259"/>
    </source>
</evidence>
<dbReference type="EMBL" id="JANYMP010000005">
    <property type="protein sequence ID" value="MCS7477926.1"/>
    <property type="molecule type" value="Genomic_DNA"/>
</dbReference>
<dbReference type="CDD" id="cd05286">
    <property type="entry name" value="QOR2"/>
    <property type="match status" value="1"/>
</dbReference>
<dbReference type="GO" id="GO:0035925">
    <property type="term" value="F:mRNA 3'-UTR AU-rich region binding"/>
    <property type="evidence" value="ECO:0007669"/>
    <property type="project" value="TreeGrafter"/>
</dbReference>
<proteinExistence type="predicted"/>
<organism evidence="4 5">
    <name type="scientific">Umezawaea endophytica</name>
    <dbReference type="NCBI Taxonomy" id="1654476"/>
    <lineage>
        <taxon>Bacteria</taxon>
        <taxon>Bacillati</taxon>
        <taxon>Actinomycetota</taxon>
        <taxon>Actinomycetes</taxon>
        <taxon>Pseudonocardiales</taxon>
        <taxon>Pseudonocardiaceae</taxon>
        <taxon>Umezawaea</taxon>
    </lineage>
</organism>
<dbReference type="Gene3D" id="3.40.50.720">
    <property type="entry name" value="NAD(P)-binding Rossmann-like Domain"/>
    <property type="match status" value="1"/>
</dbReference>
<dbReference type="SUPFAM" id="SSF51735">
    <property type="entry name" value="NAD(P)-binding Rossmann-fold domains"/>
    <property type="match status" value="1"/>
</dbReference>